<evidence type="ECO:0000259" key="1">
    <source>
        <dbReference type="SMART" id="SM00245"/>
    </source>
</evidence>
<dbReference type="Pfam" id="PF03572">
    <property type="entry name" value="Peptidase_S41"/>
    <property type="match status" value="1"/>
</dbReference>
<gene>
    <name evidence="2" type="ORF">FEF09_08855</name>
</gene>
<dbReference type="Gene3D" id="3.90.226.10">
    <property type="entry name" value="2-enoyl-CoA Hydratase, Chain A, domain 1"/>
    <property type="match status" value="1"/>
</dbReference>
<keyword evidence="3" id="KW-1185">Reference proteome</keyword>
<dbReference type="InterPro" id="IPR029045">
    <property type="entry name" value="ClpP/crotonase-like_dom_sf"/>
</dbReference>
<dbReference type="RefSeq" id="WP_146304766.1">
    <property type="nucleotide sequence ID" value="NZ_VOHS01000006.1"/>
</dbReference>
<dbReference type="PANTHER" id="PTHR11261:SF3">
    <property type="entry name" value="RETINOL-BINDING PROTEIN 3"/>
    <property type="match status" value="1"/>
</dbReference>
<dbReference type="OrthoDB" id="6397760at2"/>
<dbReference type="CDD" id="cd07563">
    <property type="entry name" value="Peptidase_S41_IRBP"/>
    <property type="match status" value="1"/>
</dbReference>
<dbReference type="SUPFAM" id="SSF52096">
    <property type="entry name" value="ClpP/crotonase"/>
    <property type="match status" value="1"/>
</dbReference>
<dbReference type="InterPro" id="IPR005151">
    <property type="entry name" value="Tail-specific_protease"/>
</dbReference>
<protein>
    <submittedName>
        <fullName evidence="2">S41 family peptidase</fullName>
    </submittedName>
</protein>
<dbReference type="PANTHER" id="PTHR11261">
    <property type="entry name" value="INTERPHOTORECEPTOR RETINOID-BINDING PROTEIN"/>
    <property type="match status" value="1"/>
</dbReference>
<sequence>MYFRGIWLTVIYSVFCIVAGAQTPAKREMADAVDKMAVLLKERYVSAEKGSAIATQLQADWKAGRFAAAKSWKEFAELTTQSLQHFSHDGHLYVRNDPMRCQELLAVDKTTLPSAAGDIPGEDPFFYSPVAADHNYGFERVSISGDNVGYLHLTEINISRKSLATLYAAMAFVANTRALVIDLRNNGGGGSDTGAVFESYFLPPKTPLLTFTSRTGEHTSDSTVAWLKEPHYEHPVFILINHKTASAAEAFTFALQKMKRATVIGEASAGAANMNVWLPVNKDIFISVSEMAPVWHDTTDSWEQRGVQPDCAAKTEAEIDACIHAKIGRPQFRPVH</sequence>
<evidence type="ECO:0000313" key="3">
    <source>
        <dbReference type="Proteomes" id="UP000318815"/>
    </source>
</evidence>
<organism evidence="2 3">
    <name type="scientific">Chitinophaga pinensis</name>
    <dbReference type="NCBI Taxonomy" id="79329"/>
    <lineage>
        <taxon>Bacteria</taxon>
        <taxon>Pseudomonadati</taxon>
        <taxon>Bacteroidota</taxon>
        <taxon>Chitinophagia</taxon>
        <taxon>Chitinophagales</taxon>
        <taxon>Chitinophagaceae</taxon>
        <taxon>Chitinophaga</taxon>
    </lineage>
</organism>
<dbReference type="EMBL" id="VOHS01000006">
    <property type="protein sequence ID" value="TWW01064.1"/>
    <property type="molecule type" value="Genomic_DNA"/>
</dbReference>
<dbReference type="GO" id="GO:0006508">
    <property type="term" value="P:proteolysis"/>
    <property type="evidence" value="ECO:0007669"/>
    <property type="project" value="InterPro"/>
</dbReference>
<name>A0A5C6LWE8_9BACT</name>
<dbReference type="SMART" id="SM00245">
    <property type="entry name" value="TSPc"/>
    <property type="match status" value="1"/>
</dbReference>
<dbReference type="AlphaFoldDB" id="A0A5C6LWE8"/>
<dbReference type="GO" id="GO:0008236">
    <property type="term" value="F:serine-type peptidase activity"/>
    <property type="evidence" value="ECO:0007669"/>
    <property type="project" value="InterPro"/>
</dbReference>
<accession>A0A5C6LWE8</accession>
<feature type="domain" description="Tail specific protease" evidence="1">
    <location>
        <begin position="109"/>
        <end position="314"/>
    </location>
</feature>
<dbReference type="Gene3D" id="3.30.750.44">
    <property type="match status" value="1"/>
</dbReference>
<dbReference type="Pfam" id="PF11918">
    <property type="entry name" value="Peptidase_S41_N"/>
    <property type="match status" value="1"/>
</dbReference>
<proteinExistence type="predicted"/>
<evidence type="ECO:0000313" key="2">
    <source>
        <dbReference type="EMBL" id="TWW01064.1"/>
    </source>
</evidence>
<reference evidence="2 3" key="1">
    <citation type="submission" date="2019-08" db="EMBL/GenBank/DDBJ databases">
        <title>Whole genome sequencing of chitin degrading bacteria Chitinophaga pinensis YS16.</title>
        <authorList>
            <person name="Singh R.P."/>
            <person name="Manchanda G."/>
            <person name="Maurya I.K."/>
            <person name="Joshi N.K."/>
            <person name="Srivastava A.K."/>
        </authorList>
    </citation>
    <scope>NUCLEOTIDE SEQUENCE [LARGE SCALE GENOMIC DNA]</scope>
    <source>
        <strain evidence="2 3">YS-16</strain>
    </source>
</reference>
<comment type="caution">
    <text evidence="2">The sequence shown here is derived from an EMBL/GenBank/DDBJ whole genome shotgun (WGS) entry which is preliminary data.</text>
</comment>
<dbReference type="Proteomes" id="UP000318815">
    <property type="component" value="Unassembled WGS sequence"/>
</dbReference>